<dbReference type="PaxDb" id="3880-AES85761"/>
<reference evidence="4 6" key="2">
    <citation type="journal article" date="2014" name="BMC Genomics">
        <title>An improved genome release (version Mt4.0) for the model legume Medicago truncatula.</title>
        <authorList>
            <person name="Tang H."/>
            <person name="Krishnakumar V."/>
            <person name="Bidwell S."/>
            <person name="Rosen B."/>
            <person name="Chan A."/>
            <person name="Zhou S."/>
            <person name="Gentzbittel L."/>
            <person name="Childs K.L."/>
            <person name="Yandell M."/>
            <person name="Gundlach H."/>
            <person name="Mayer K.F."/>
            <person name="Schwartz D.C."/>
            <person name="Town C.D."/>
        </authorList>
    </citation>
    <scope>GENOME REANNOTATION</scope>
    <source>
        <strain evidence="4">A17</strain>
        <strain evidence="5 6">cv. Jemalong A17</strain>
    </source>
</reference>
<organism evidence="4 6">
    <name type="scientific">Medicago truncatula</name>
    <name type="common">Barrel medic</name>
    <name type="synonym">Medicago tribuloides</name>
    <dbReference type="NCBI Taxonomy" id="3880"/>
    <lineage>
        <taxon>Eukaryota</taxon>
        <taxon>Viridiplantae</taxon>
        <taxon>Streptophyta</taxon>
        <taxon>Embryophyta</taxon>
        <taxon>Tracheophyta</taxon>
        <taxon>Spermatophyta</taxon>
        <taxon>Magnoliopsida</taxon>
        <taxon>eudicotyledons</taxon>
        <taxon>Gunneridae</taxon>
        <taxon>Pentapetalae</taxon>
        <taxon>rosids</taxon>
        <taxon>fabids</taxon>
        <taxon>Fabales</taxon>
        <taxon>Fabaceae</taxon>
        <taxon>Papilionoideae</taxon>
        <taxon>50 kb inversion clade</taxon>
        <taxon>NPAAA clade</taxon>
        <taxon>Hologalegina</taxon>
        <taxon>IRL clade</taxon>
        <taxon>Trifolieae</taxon>
        <taxon>Medicago</taxon>
    </lineage>
</organism>
<feature type="compositionally biased region" description="Low complexity" evidence="2">
    <location>
        <begin position="58"/>
        <end position="74"/>
    </location>
</feature>
<dbReference type="EMBL" id="CM001224">
    <property type="protein sequence ID" value="KEH18295.1"/>
    <property type="molecule type" value="Genomic_DNA"/>
</dbReference>
<evidence type="ECO:0000313" key="5">
    <source>
        <dbReference type="EnsemblPlants" id="KEH18295"/>
    </source>
</evidence>
<feature type="region of interest" description="Disordered" evidence="2">
    <location>
        <begin position="55"/>
        <end position="84"/>
    </location>
</feature>
<dbReference type="HOGENOM" id="CLU_1449746_0_0_1"/>
<keyword evidence="1" id="KW-0175">Coiled coil</keyword>
<keyword evidence="6" id="KW-1185">Reference proteome</keyword>
<evidence type="ECO:0000313" key="6">
    <source>
        <dbReference type="Proteomes" id="UP000002051"/>
    </source>
</evidence>
<dbReference type="EnsemblPlants" id="KEH18295">
    <property type="protein sequence ID" value="KEH18295"/>
    <property type="gene ID" value="MTR_8g015750"/>
</dbReference>
<gene>
    <name evidence="4" type="ordered locus">MTR_8g015750</name>
</gene>
<dbReference type="PANTHER" id="PTHR45023">
    <property type="match status" value="1"/>
</dbReference>
<name>G8A2S3_MEDTR</name>
<reference evidence="5" key="3">
    <citation type="submission" date="2015-04" db="UniProtKB">
        <authorList>
            <consortium name="EnsemblPlants"/>
        </authorList>
    </citation>
    <scope>IDENTIFICATION</scope>
    <source>
        <strain evidence="5">cv. Jemalong A17</strain>
    </source>
</reference>
<feature type="coiled-coil region" evidence="1">
    <location>
        <begin position="86"/>
        <end position="153"/>
    </location>
</feature>
<evidence type="ECO:0000256" key="2">
    <source>
        <dbReference type="SAM" id="MobiDB-lite"/>
    </source>
</evidence>
<sequence length="187" mass="21837">MSKFVGCYKDVVALKKSGTSESDIILAANFFYQDVHENFSFENARRLLKVEHKWPSGEYSSSSNPPTPTSEYNPPLRPLGQKAAKRKEKEKLVEKYTHKFDALKNDLNKKFEIMSGFTHDCACIESEKVEIERKRVDTKLQKVENDRERMKINDLEIFSKDISNMNPRQLQDYEFLCGVIRDKYVLK</sequence>
<dbReference type="InterPro" id="IPR029466">
    <property type="entry name" value="NAM-associated_C"/>
</dbReference>
<dbReference type="Pfam" id="PF14303">
    <property type="entry name" value="NAM-associated"/>
    <property type="match status" value="1"/>
</dbReference>
<dbReference type="Proteomes" id="UP000002051">
    <property type="component" value="Chromosome 8"/>
</dbReference>
<dbReference type="PANTHER" id="PTHR45023:SF4">
    <property type="entry name" value="GLYCINE-RICH PROTEIN-RELATED"/>
    <property type="match status" value="1"/>
</dbReference>
<protein>
    <submittedName>
        <fullName evidence="4">No-apical-meristem-associated carboxy-terminal domain protein</fullName>
    </submittedName>
</protein>
<proteinExistence type="predicted"/>
<reference evidence="4 6" key="1">
    <citation type="journal article" date="2011" name="Nature">
        <title>The Medicago genome provides insight into the evolution of rhizobial symbioses.</title>
        <authorList>
            <person name="Young N.D."/>
            <person name="Debelle F."/>
            <person name="Oldroyd G.E."/>
            <person name="Geurts R."/>
            <person name="Cannon S.B."/>
            <person name="Udvardi M.K."/>
            <person name="Benedito V.A."/>
            <person name="Mayer K.F."/>
            <person name="Gouzy J."/>
            <person name="Schoof H."/>
            <person name="Van de Peer Y."/>
            <person name="Proost S."/>
            <person name="Cook D.R."/>
            <person name="Meyers B.C."/>
            <person name="Spannagl M."/>
            <person name="Cheung F."/>
            <person name="De Mita S."/>
            <person name="Krishnakumar V."/>
            <person name="Gundlach H."/>
            <person name="Zhou S."/>
            <person name="Mudge J."/>
            <person name="Bharti A.K."/>
            <person name="Murray J.D."/>
            <person name="Naoumkina M.A."/>
            <person name="Rosen B."/>
            <person name="Silverstein K.A."/>
            <person name="Tang H."/>
            <person name="Rombauts S."/>
            <person name="Zhao P.X."/>
            <person name="Zhou P."/>
            <person name="Barbe V."/>
            <person name="Bardou P."/>
            <person name="Bechner M."/>
            <person name="Bellec A."/>
            <person name="Berger A."/>
            <person name="Berges H."/>
            <person name="Bidwell S."/>
            <person name="Bisseling T."/>
            <person name="Choisne N."/>
            <person name="Couloux A."/>
            <person name="Denny R."/>
            <person name="Deshpande S."/>
            <person name="Dai X."/>
            <person name="Doyle J.J."/>
            <person name="Dudez A.M."/>
            <person name="Farmer A.D."/>
            <person name="Fouteau S."/>
            <person name="Franken C."/>
            <person name="Gibelin C."/>
            <person name="Gish J."/>
            <person name="Goldstein S."/>
            <person name="Gonzalez A.J."/>
            <person name="Green P.J."/>
            <person name="Hallab A."/>
            <person name="Hartog M."/>
            <person name="Hua A."/>
            <person name="Humphray S.J."/>
            <person name="Jeong D.H."/>
            <person name="Jing Y."/>
            <person name="Jocker A."/>
            <person name="Kenton S.M."/>
            <person name="Kim D.J."/>
            <person name="Klee K."/>
            <person name="Lai H."/>
            <person name="Lang C."/>
            <person name="Lin S."/>
            <person name="Macmil S.L."/>
            <person name="Magdelenat G."/>
            <person name="Matthews L."/>
            <person name="McCorrison J."/>
            <person name="Monaghan E.L."/>
            <person name="Mun J.H."/>
            <person name="Najar F.Z."/>
            <person name="Nicholson C."/>
            <person name="Noirot C."/>
            <person name="O'Bleness M."/>
            <person name="Paule C.R."/>
            <person name="Poulain J."/>
            <person name="Prion F."/>
            <person name="Qin B."/>
            <person name="Qu C."/>
            <person name="Retzel E.F."/>
            <person name="Riddle C."/>
            <person name="Sallet E."/>
            <person name="Samain S."/>
            <person name="Samson N."/>
            <person name="Sanders I."/>
            <person name="Saurat O."/>
            <person name="Scarpelli C."/>
            <person name="Schiex T."/>
            <person name="Segurens B."/>
            <person name="Severin A.J."/>
            <person name="Sherrier D.J."/>
            <person name="Shi R."/>
            <person name="Sims S."/>
            <person name="Singer S.R."/>
            <person name="Sinharoy S."/>
            <person name="Sterck L."/>
            <person name="Viollet A."/>
            <person name="Wang B.B."/>
            <person name="Wang K."/>
            <person name="Wang M."/>
            <person name="Wang X."/>
            <person name="Warfsmann J."/>
            <person name="Weissenbach J."/>
            <person name="White D.D."/>
            <person name="White J.D."/>
            <person name="Wiley G.B."/>
            <person name="Wincker P."/>
            <person name="Xing Y."/>
            <person name="Yang L."/>
            <person name="Yao Z."/>
            <person name="Ying F."/>
            <person name="Zhai J."/>
            <person name="Zhou L."/>
            <person name="Zuber A."/>
            <person name="Denarie J."/>
            <person name="Dixon R.A."/>
            <person name="May G.D."/>
            <person name="Schwartz D.C."/>
            <person name="Rogers J."/>
            <person name="Quetier F."/>
            <person name="Town C.D."/>
            <person name="Roe B.A."/>
        </authorList>
    </citation>
    <scope>NUCLEOTIDE SEQUENCE [LARGE SCALE GENOMIC DNA]</scope>
    <source>
        <strain evidence="4">A17</strain>
        <strain evidence="5 6">cv. Jemalong A17</strain>
    </source>
</reference>
<evidence type="ECO:0000259" key="3">
    <source>
        <dbReference type="Pfam" id="PF14303"/>
    </source>
</evidence>
<dbReference type="AlphaFoldDB" id="G8A2S3"/>
<feature type="domain" description="No apical meristem-associated C-terminal" evidence="3">
    <location>
        <begin position="54"/>
        <end position="171"/>
    </location>
</feature>
<evidence type="ECO:0000256" key="1">
    <source>
        <dbReference type="SAM" id="Coils"/>
    </source>
</evidence>
<evidence type="ECO:0000313" key="4">
    <source>
        <dbReference type="EMBL" id="KEH18295.1"/>
    </source>
</evidence>
<accession>G8A2S3</accession>